<keyword evidence="2" id="KW-1185">Reference proteome</keyword>
<dbReference type="RefSeq" id="WP_015179765.1">
    <property type="nucleotide sequence ID" value="NC_019730.1"/>
</dbReference>
<dbReference type="OrthoDB" id="9894851at2"/>
<proteinExistence type="predicted"/>
<reference evidence="1 2" key="1">
    <citation type="submission" date="2012-05" db="EMBL/GenBank/DDBJ databases">
        <title>Finished plasmid 2 of genome of Oscillatoria sp. PCC 7112.</title>
        <authorList>
            <consortium name="US DOE Joint Genome Institute"/>
            <person name="Gugger M."/>
            <person name="Coursin T."/>
            <person name="Rippka R."/>
            <person name="Tandeau De Marsac N."/>
            <person name="Huntemann M."/>
            <person name="Wei C.-L."/>
            <person name="Han J."/>
            <person name="Detter J.C."/>
            <person name="Han C."/>
            <person name="Tapia R."/>
            <person name="Davenport K."/>
            <person name="Daligault H."/>
            <person name="Erkkila T."/>
            <person name="Gu W."/>
            <person name="Munk A.C.C."/>
            <person name="Teshima H."/>
            <person name="Xu Y."/>
            <person name="Chain P."/>
            <person name="Chen A."/>
            <person name="Krypides N."/>
            <person name="Mavromatis K."/>
            <person name="Markowitz V."/>
            <person name="Szeto E."/>
            <person name="Ivanova N."/>
            <person name="Mikhailova N."/>
            <person name="Ovchinnikova G."/>
            <person name="Pagani I."/>
            <person name="Pati A."/>
            <person name="Goodwin L."/>
            <person name="Peters L."/>
            <person name="Pitluck S."/>
            <person name="Woyke T."/>
            <person name="Kerfeld C."/>
        </authorList>
    </citation>
    <scope>NUCLEOTIDE SEQUENCE [LARGE SCALE GENOMIC DNA]</scope>
    <source>
        <strain evidence="1 2">PCC 7112</strain>
        <plasmid evidence="1 2">pOSC7112.02</plasmid>
    </source>
</reference>
<geneLocation type="plasmid" evidence="1 2">
    <name>pOSC7112.02</name>
</geneLocation>
<name>K9VRT9_9CYAN</name>
<keyword evidence="1" id="KW-0614">Plasmid</keyword>
<accession>K9VRT9</accession>
<protein>
    <submittedName>
        <fullName evidence="1">Uncharacterized protein</fullName>
    </submittedName>
</protein>
<organism evidence="1 2">
    <name type="scientific">Phormidium nigroviride PCC 7112</name>
    <dbReference type="NCBI Taxonomy" id="179408"/>
    <lineage>
        <taxon>Bacteria</taxon>
        <taxon>Bacillati</taxon>
        <taxon>Cyanobacteriota</taxon>
        <taxon>Cyanophyceae</taxon>
        <taxon>Oscillatoriophycideae</taxon>
        <taxon>Oscillatoriales</taxon>
        <taxon>Oscillatoriaceae</taxon>
        <taxon>Phormidium</taxon>
    </lineage>
</organism>
<dbReference type="AlphaFoldDB" id="K9VRT9"/>
<dbReference type="KEGG" id="oni:Osc7112_6693"/>
<dbReference type="Proteomes" id="UP000010478">
    <property type="component" value="Plasmid pOSC7112.02"/>
</dbReference>
<evidence type="ECO:0000313" key="1">
    <source>
        <dbReference type="EMBL" id="AFZ10798.1"/>
    </source>
</evidence>
<dbReference type="EMBL" id="CP003616">
    <property type="protein sequence ID" value="AFZ10798.1"/>
    <property type="molecule type" value="Genomic_DNA"/>
</dbReference>
<dbReference type="HOGENOM" id="CLU_1439752_0_0_3"/>
<sequence>MFADHGQPSQAAQPSFVEIPNPRVTTTMGRMEVTDVRPETVTGRLLDDQDNLLQEDGQPVYICVRKHEILCPTERANMMSWWELREQAIAGHTTPRKYSLESLINRLDGLKLDELYALRTFVCLESDPFQAYSGSVNSDLSHLQAWFPTVRVLERVEQNQLASALCWRIASNSNASSAPTPGDGRDDR</sequence>
<evidence type="ECO:0000313" key="2">
    <source>
        <dbReference type="Proteomes" id="UP000010478"/>
    </source>
</evidence>
<gene>
    <name evidence="1" type="ORF">Osc7112_6693</name>
</gene>